<dbReference type="InterPro" id="IPR027291">
    <property type="entry name" value="Glyco_hydro_38_N_sf"/>
</dbReference>
<dbReference type="InterPro" id="IPR011013">
    <property type="entry name" value="Gal_mutarotase_sf_dom"/>
</dbReference>
<dbReference type="EC" id="3.2.1.-" evidence="7"/>
<organism evidence="10 11">
    <name type="scientific">Opisthorchis felineus</name>
    <dbReference type="NCBI Taxonomy" id="147828"/>
    <lineage>
        <taxon>Eukaryota</taxon>
        <taxon>Metazoa</taxon>
        <taxon>Spiralia</taxon>
        <taxon>Lophotrochozoa</taxon>
        <taxon>Platyhelminthes</taxon>
        <taxon>Trematoda</taxon>
        <taxon>Digenea</taxon>
        <taxon>Opisthorchiida</taxon>
        <taxon>Opisthorchiata</taxon>
        <taxon>Opisthorchiidae</taxon>
        <taxon>Opisthorchis</taxon>
    </lineage>
</organism>
<reference evidence="10 11" key="1">
    <citation type="journal article" date="2019" name="BMC Genomics">
        <title>New insights from Opisthorchis felineus genome: update on genomics of the epidemiologically important liver flukes.</title>
        <authorList>
            <person name="Ershov N.I."/>
            <person name="Mordvinov V.A."/>
            <person name="Prokhortchouk E.B."/>
            <person name="Pakharukova M.Y."/>
            <person name="Gunbin K.V."/>
            <person name="Ustyantsev K."/>
            <person name="Genaev M.A."/>
            <person name="Blinov A.G."/>
            <person name="Mazur A."/>
            <person name="Boulygina E."/>
            <person name="Tsygankova S."/>
            <person name="Khrameeva E."/>
            <person name="Chekanov N."/>
            <person name="Fan G."/>
            <person name="Xiao A."/>
            <person name="Zhang H."/>
            <person name="Xu X."/>
            <person name="Yang H."/>
            <person name="Solovyev V."/>
            <person name="Lee S.M."/>
            <person name="Liu X."/>
            <person name="Afonnikov D.A."/>
            <person name="Skryabin K.G."/>
        </authorList>
    </citation>
    <scope>NUCLEOTIDE SEQUENCE [LARGE SCALE GENOMIC DNA]</scope>
    <source>
        <strain evidence="10">AK-0245</strain>
        <tissue evidence="10">Whole organism</tissue>
    </source>
</reference>
<keyword evidence="7" id="KW-0732">Signal</keyword>
<dbReference type="InterPro" id="IPR037094">
    <property type="entry name" value="Glyco_hydro_38_cen_sf"/>
</dbReference>
<dbReference type="AlphaFoldDB" id="A0A4S2LWX2"/>
<feature type="signal peptide" evidence="7">
    <location>
        <begin position="1"/>
        <end position="21"/>
    </location>
</feature>
<dbReference type="Gene3D" id="3.20.110.10">
    <property type="entry name" value="Glycoside hydrolase 38, N terminal domain"/>
    <property type="match status" value="1"/>
</dbReference>
<feature type="region of interest" description="Disordered" evidence="8">
    <location>
        <begin position="979"/>
        <end position="1000"/>
    </location>
</feature>
<dbReference type="Gene3D" id="2.60.40.1180">
    <property type="entry name" value="Golgi alpha-mannosidase II"/>
    <property type="match status" value="1"/>
</dbReference>
<dbReference type="GO" id="GO:0030246">
    <property type="term" value="F:carbohydrate binding"/>
    <property type="evidence" value="ECO:0007669"/>
    <property type="project" value="InterPro"/>
</dbReference>
<dbReference type="Gene3D" id="1.20.1270.50">
    <property type="entry name" value="Glycoside hydrolase family 38, central domain"/>
    <property type="match status" value="2"/>
</dbReference>
<evidence type="ECO:0000313" key="11">
    <source>
        <dbReference type="Proteomes" id="UP000308267"/>
    </source>
</evidence>
<dbReference type="Gene3D" id="2.70.98.30">
    <property type="entry name" value="Golgi alpha-mannosidase II, domain 4"/>
    <property type="match status" value="1"/>
</dbReference>
<keyword evidence="5" id="KW-1015">Disulfide bond</keyword>
<dbReference type="FunFam" id="1.20.1270.50:FF:000002">
    <property type="entry name" value="Alpha-mannosidase"/>
    <property type="match status" value="1"/>
</dbReference>
<keyword evidence="4 7" id="KW-0862">Zinc</keyword>
<dbReference type="SUPFAM" id="SSF88688">
    <property type="entry name" value="Families 57/38 glycoside transferase middle domain"/>
    <property type="match status" value="1"/>
</dbReference>
<feature type="compositionally biased region" description="Polar residues" evidence="8">
    <location>
        <begin position="990"/>
        <end position="1000"/>
    </location>
</feature>
<keyword evidence="2 7" id="KW-0479">Metal-binding</keyword>
<dbReference type="Gene3D" id="2.60.40.1360">
    <property type="match status" value="1"/>
</dbReference>
<dbReference type="GO" id="GO:0046872">
    <property type="term" value="F:metal ion binding"/>
    <property type="evidence" value="ECO:0007669"/>
    <property type="project" value="UniProtKB-KW"/>
</dbReference>
<evidence type="ECO:0000256" key="6">
    <source>
        <dbReference type="ARBA" id="ARBA00023295"/>
    </source>
</evidence>
<sequence>MTRDFRNGVILPLLIVGLSIATKDVGKDYQPGCNPGLPDALNIHIIAHSHDDVGWVRTPEEYYNESVDDILNNVISELIGNSKYRFTYVETAYFHMWWAKQHAEFRNSVHELVCAGRLQFANGGWTMSDEATVYYGDDIDQLTRGRYLLRQLFGKCGLPRTAWQIDTFGHARDRADLMAQAGYDSLIFQRAHFQEKFERARNRTLQFLWDTREQMGTRARQLFTHIFSGTYCYPKDFDFDVKGEIFISEGVTEVMVFTKILEEMEEAYETNHLLLPMGCDFSYRHADITFSNVDHLIQLLNGRSLGPYKQMNLFYSTPACYTLAVNREFEKLGSLTRRFDDFFPYADRESNYWVGFYTSRPAFKAYVRQSSALLTAVEQLNVLVLGNAKSTPIDHLRQELGVLQHHDAITGTEKQYVANDYIRRLHDASQTCQNIFSEALSHISGGIQLAVFCNYLNLSVCPETVVGGSQYSFTVTIYNPLVWSLDDMLWVRIPVHVPESGIQFEIVNVENPTQFSFNYQLLPVSDRTWLIPEREPLDGKANTELIFSPVQDGQRLTALGFTTFNVTASRPMKEIPSYAFGDKIFGQNSSQMQFSLDHSERNIILWAKHVNNEKQFKVLIEMMYYDGETEYNPSGAYVFTPTSRTEAFHFGMPFVTVTRGCCVHEITARYASWATLVVRHFTDQKVEVEWTVGPISDQGNTVSREVIVRYTVEGAPEIFPNTPGEFFTDSAGRRLIRRIRKTESDNTNNETDSIAANYYPVVNRILLKGRKQPLTQRLESHDRTSEQKRDLPPLAFAVYTDRAQGGTSLKDGQLELMVHRRLIRDDNLGVNEKLTENGIDGDGLIVRGQHWIHLDLQSVVLNRDREFATRVTKAPIIFFNKRRGSASIDPHALSWSGLNGSLPYHIHLLNLVAWPLTGTEIGKKHKLLIRLENFQKAYTKGPPIRCRPYRLRLSWLFSRIQIHNCTEVNLTADQSINSPSTQRLHWPGSDPNNQATGSSSNVIQSRLDEVTLLLHPETIHTFLCAFQRN</sequence>
<dbReference type="SUPFAM" id="SSF74650">
    <property type="entry name" value="Galactose mutarotase-like"/>
    <property type="match status" value="1"/>
</dbReference>
<comment type="similarity">
    <text evidence="1 7">Belongs to the glycosyl hydrolase 38 family.</text>
</comment>
<dbReference type="Proteomes" id="UP000308267">
    <property type="component" value="Unassembled WGS sequence"/>
</dbReference>
<evidence type="ECO:0000259" key="9">
    <source>
        <dbReference type="SMART" id="SM00872"/>
    </source>
</evidence>
<dbReference type="EMBL" id="SJOL01006369">
    <property type="protein sequence ID" value="TGZ68373.1"/>
    <property type="molecule type" value="Genomic_DNA"/>
</dbReference>
<dbReference type="InterPro" id="IPR028995">
    <property type="entry name" value="Glyco_hydro_57/38_cen_sf"/>
</dbReference>
<evidence type="ECO:0000256" key="4">
    <source>
        <dbReference type="ARBA" id="ARBA00022833"/>
    </source>
</evidence>
<gene>
    <name evidence="10" type="ORF">CRM22_004285</name>
</gene>
<dbReference type="GO" id="GO:0005764">
    <property type="term" value="C:lysosome"/>
    <property type="evidence" value="ECO:0007669"/>
    <property type="project" value="TreeGrafter"/>
</dbReference>
<dbReference type="Pfam" id="PF01074">
    <property type="entry name" value="Glyco_hydro_38N"/>
    <property type="match status" value="1"/>
</dbReference>
<keyword evidence="11" id="KW-1185">Reference proteome</keyword>
<evidence type="ECO:0000256" key="2">
    <source>
        <dbReference type="ARBA" id="ARBA00022723"/>
    </source>
</evidence>
<dbReference type="SUPFAM" id="SSF88713">
    <property type="entry name" value="Glycoside hydrolase/deacetylase"/>
    <property type="match status" value="1"/>
</dbReference>
<proteinExistence type="inferred from homology"/>
<dbReference type="STRING" id="147828.A0A4S2LWX2"/>
<dbReference type="InterPro" id="IPR015341">
    <property type="entry name" value="Glyco_hydro_38_cen"/>
</dbReference>
<evidence type="ECO:0000256" key="8">
    <source>
        <dbReference type="SAM" id="MobiDB-lite"/>
    </source>
</evidence>
<feature type="domain" description="Glycoside hydrolase family 38 central" evidence="9">
    <location>
        <begin position="351"/>
        <end position="425"/>
    </location>
</feature>
<dbReference type="Pfam" id="PF07748">
    <property type="entry name" value="Glyco_hydro_38C"/>
    <property type="match status" value="1"/>
</dbReference>
<keyword evidence="3 7" id="KW-0378">Hydrolase</keyword>
<dbReference type="SMART" id="SM00872">
    <property type="entry name" value="Alpha-mann_mid"/>
    <property type="match status" value="1"/>
</dbReference>
<evidence type="ECO:0000256" key="5">
    <source>
        <dbReference type="ARBA" id="ARBA00023157"/>
    </source>
</evidence>
<dbReference type="GO" id="GO:0004559">
    <property type="term" value="F:alpha-mannosidase activity"/>
    <property type="evidence" value="ECO:0007669"/>
    <property type="project" value="InterPro"/>
</dbReference>
<evidence type="ECO:0000256" key="1">
    <source>
        <dbReference type="ARBA" id="ARBA00009792"/>
    </source>
</evidence>
<comment type="caution">
    <text evidence="10">The sequence shown here is derived from an EMBL/GenBank/DDBJ whole genome shotgun (WGS) entry which is preliminary data.</text>
</comment>
<evidence type="ECO:0000256" key="3">
    <source>
        <dbReference type="ARBA" id="ARBA00022801"/>
    </source>
</evidence>
<accession>A0A4S2LWX2</accession>
<dbReference type="PANTHER" id="PTHR11607:SF3">
    <property type="entry name" value="LYSOSOMAL ALPHA-MANNOSIDASE"/>
    <property type="match status" value="1"/>
</dbReference>
<dbReference type="InterPro" id="IPR013780">
    <property type="entry name" value="Glyco_hydro_b"/>
</dbReference>
<dbReference type="InterPro" id="IPR011330">
    <property type="entry name" value="Glyco_hydro/deAcase_b/a-brl"/>
</dbReference>
<feature type="chain" id="PRO_5021043514" description="Alpha-mannosidase" evidence="7">
    <location>
        <begin position="22"/>
        <end position="1029"/>
    </location>
</feature>
<dbReference type="InterPro" id="IPR000602">
    <property type="entry name" value="Glyco_hydro_38_N"/>
</dbReference>
<dbReference type="PANTHER" id="PTHR11607">
    <property type="entry name" value="ALPHA-MANNOSIDASE"/>
    <property type="match status" value="1"/>
</dbReference>
<protein>
    <recommendedName>
        <fullName evidence="7">Alpha-mannosidase</fullName>
        <ecNumber evidence="7">3.2.1.-</ecNumber>
    </recommendedName>
</protein>
<comment type="cofactor">
    <cofactor evidence="7">
        <name>Zn(2+)</name>
        <dbReference type="ChEBI" id="CHEBI:29105"/>
    </cofactor>
    <text evidence="7">Binds 1 zinc ion per subunit.</text>
</comment>
<evidence type="ECO:0000313" key="10">
    <source>
        <dbReference type="EMBL" id="TGZ68373.1"/>
    </source>
</evidence>
<evidence type="ECO:0000256" key="7">
    <source>
        <dbReference type="RuleBase" id="RU361199"/>
    </source>
</evidence>
<dbReference type="InterPro" id="IPR011682">
    <property type="entry name" value="Glyco_hydro_38_C"/>
</dbReference>
<dbReference type="Pfam" id="PF09261">
    <property type="entry name" value="Alpha-mann_mid"/>
    <property type="match status" value="1"/>
</dbReference>
<dbReference type="OrthoDB" id="2016903at2759"/>
<dbReference type="GO" id="GO:0006013">
    <property type="term" value="P:mannose metabolic process"/>
    <property type="evidence" value="ECO:0007669"/>
    <property type="project" value="InterPro"/>
</dbReference>
<keyword evidence="6 7" id="KW-0326">Glycosidase</keyword>
<name>A0A4S2LWX2_OPIFE</name>
<dbReference type="InterPro" id="IPR050843">
    <property type="entry name" value="Glycosyl_Hydrlase_38"/>
</dbReference>
<dbReference type="FunFam" id="1.20.1270.50:FF:000003">
    <property type="entry name" value="Alpha-mannosidase"/>
    <property type="match status" value="1"/>
</dbReference>